<dbReference type="Proteomes" id="UP000264217">
    <property type="component" value="Unassembled WGS sequence"/>
</dbReference>
<feature type="transmembrane region" description="Helical" evidence="1">
    <location>
        <begin position="28"/>
        <end position="49"/>
    </location>
</feature>
<evidence type="ECO:0000313" key="2">
    <source>
        <dbReference type="EMBL" id="RFZ92803.1"/>
    </source>
</evidence>
<dbReference type="AlphaFoldDB" id="A0A372NU52"/>
<keyword evidence="3" id="KW-1185">Reference proteome</keyword>
<name>A0A372NU52_9SPHI</name>
<dbReference type="EMBL" id="QWDC01000002">
    <property type="protein sequence ID" value="RFZ92803.1"/>
    <property type="molecule type" value="Genomic_DNA"/>
</dbReference>
<organism evidence="2 3">
    <name type="scientific">Mucilaginibacter conchicola</name>
    <dbReference type="NCBI Taxonomy" id="2303333"/>
    <lineage>
        <taxon>Bacteria</taxon>
        <taxon>Pseudomonadati</taxon>
        <taxon>Bacteroidota</taxon>
        <taxon>Sphingobacteriia</taxon>
        <taxon>Sphingobacteriales</taxon>
        <taxon>Sphingobacteriaceae</taxon>
        <taxon>Mucilaginibacter</taxon>
    </lineage>
</organism>
<comment type="caution">
    <text evidence="2">The sequence shown here is derived from an EMBL/GenBank/DDBJ whole genome shotgun (WGS) entry which is preliminary data.</text>
</comment>
<keyword evidence="1" id="KW-0472">Membrane</keyword>
<sequence>MLRLCNSIALLLFIFVPKYKGVAVKKSTYHIICAWALLFCFVAGQYMVYAHQHNANRHLHQLCIDSKHHTKAQILTEKCEVCDSMHHDFMELVKPQFAVYFTKATRVYTFQQYNFASIGLILASGRAPPAIS</sequence>
<accession>A0A372NU52</accession>
<protein>
    <recommendedName>
        <fullName evidence="4">DUF2946 domain-containing protein</fullName>
    </recommendedName>
</protein>
<evidence type="ECO:0000256" key="1">
    <source>
        <dbReference type="SAM" id="Phobius"/>
    </source>
</evidence>
<reference evidence="2 3" key="1">
    <citation type="submission" date="2018-08" db="EMBL/GenBank/DDBJ databases">
        <title>Mucilaginibacter sp. MYSH2.</title>
        <authorList>
            <person name="Seo T."/>
        </authorList>
    </citation>
    <scope>NUCLEOTIDE SEQUENCE [LARGE SCALE GENOMIC DNA]</scope>
    <source>
        <strain evidence="2 3">MYSH2</strain>
    </source>
</reference>
<evidence type="ECO:0008006" key="4">
    <source>
        <dbReference type="Google" id="ProtNLM"/>
    </source>
</evidence>
<keyword evidence="1" id="KW-0812">Transmembrane</keyword>
<keyword evidence="1" id="KW-1133">Transmembrane helix</keyword>
<proteinExistence type="predicted"/>
<evidence type="ECO:0000313" key="3">
    <source>
        <dbReference type="Proteomes" id="UP000264217"/>
    </source>
</evidence>
<gene>
    <name evidence="2" type="ORF">D0C36_15520</name>
</gene>